<accession>A0A2S7I8K6</accession>
<dbReference type="InterPro" id="IPR036653">
    <property type="entry name" value="CinA-like_C"/>
</dbReference>
<reference evidence="2 3" key="1">
    <citation type="submission" date="2018-02" db="EMBL/GenBank/DDBJ databases">
        <title>Draft genome sequence of bacterial isolates from marine environment.</title>
        <authorList>
            <person name="Singh S.K."/>
            <person name="Hill R."/>
            <person name="Major S."/>
            <person name="Cai H."/>
            <person name="Li Y."/>
        </authorList>
    </citation>
    <scope>NUCLEOTIDE SEQUENCE [LARGE SCALE GENOMIC DNA]</scope>
    <source>
        <strain evidence="2 3">IMET F</strain>
    </source>
</reference>
<dbReference type="EMBL" id="PTPZ01000001">
    <property type="protein sequence ID" value="PPZ92859.1"/>
    <property type="molecule type" value="Genomic_DNA"/>
</dbReference>
<proteinExistence type="predicted"/>
<comment type="caution">
    <text evidence="2">The sequence shown here is derived from an EMBL/GenBank/DDBJ whole genome shotgun (WGS) entry which is preliminary data.</text>
</comment>
<gene>
    <name evidence="2" type="ORF">C3729_02305</name>
</gene>
<dbReference type="InterPro" id="IPR008136">
    <property type="entry name" value="CinA_C"/>
</dbReference>
<feature type="domain" description="CinA C-terminal" evidence="1">
    <location>
        <begin position="7"/>
        <end position="157"/>
    </location>
</feature>
<evidence type="ECO:0000259" key="1">
    <source>
        <dbReference type="Pfam" id="PF02464"/>
    </source>
</evidence>
<dbReference type="AlphaFoldDB" id="A0A2S7I8K6"/>
<dbReference type="NCBIfam" id="TIGR00199">
    <property type="entry name" value="PncC_domain"/>
    <property type="match status" value="1"/>
</dbReference>
<dbReference type="RefSeq" id="WP_104792652.1">
    <property type="nucleotide sequence ID" value="NZ_PTPZ01000001.1"/>
</dbReference>
<evidence type="ECO:0000313" key="2">
    <source>
        <dbReference type="EMBL" id="PPZ92859.1"/>
    </source>
</evidence>
<organism evidence="2 3">
    <name type="scientific">Cloacibacterium normanense</name>
    <dbReference type="NCBI Taxonomy" id="237258"/>
    <lineage>
        <taxon>Bacteria</taxon>
        <taxon>Pseudomonadati</taxon>
        <taxon>Bacteroidota</taxon>
        <taxon>Flavobacteriia</taxon>
        <taxon>Flavobacteriales</taxon>
        <taxon>Weeksellaceae</taxon>
    </lineage>
</organism>
<protein>
    <submittedName>
        <fullName evidence="2">Damage-inducible protein CinA</fullName>
    </submittedName>
</protein>
<name>A0A2S7I8K6_9FLAO</name>
<sequence length="162" mass="17848">MKKSQKKILDDLSNNLLDKKLTIAVAESCTAGLLMNILSLAPQAMSFLQGGMVVYNIGQKAKHLNINPIVAQENNAVSEPIAEKMASEVAHRFNAEIGIAITGFAQPILEENIKDCFAYFAISLHGKTIVSKQLFGDSKKLLFSNQEIYATQILKELLNQLR</sequence>
<evidence type="ECO:0000313" key="3">
    <source>
        <dbReference type="Proteomes" id="UP000238565"/>
    </source>
</evidence>
<dbReference type="SUPFAM" id="SSF142433">
    <property type="entry name" value="CinA-like"/>
    <property type="match status" value="1"/>
</dbReference>
<dbReference type="Gene3D" id="3.90.950.20">
    <property type="entry name" value="CinA-like"/>
    <property type="match status" value="1"/>
</dbReference>
<dbReference type="Proteomes" id="UP000238565">
    <property type="component" value="Unassembled WGS sequence"/>
</dbReference>
<dbReference type="Pfam" id="PF02464">
    <property type="entry name" value="CinA"/>
    <property type="match status" value="1"/>
</dbReference>